<proteinExistence type="predicted"/>
<evidence type="ECO:0000313" key="2">
    <source>
        <dbReference type="EMBL" id="KKK50915.1"/>
    </source>
</evidence>
<dbReference type="SUPFAM" id="SSF54631">
    <property type="entry name" value="CBS-domain pair"/>
    <property type="match status" value="1"/>
</dbReference>
<dbReference type="AlphaFoldDB" id="A0A0F8WRG7"/>
<gene>
    <name evidence="2" type="ORF">LCGC14_3120260</name>
</gene>
<accession>A0A0F8WRG7</accession>
<dbReference type="Pfam" id="PF00571">
    <property type="entry name" value="CBS"/>
    <property type="match status" value="1"/>
</dbReference>
<protein>
    <recommendedName>
        <fullName evidence="1">CBS domain-containing protein</fullName>
    </recommendedName>
</protein>
<dbReference type="InterPro" id="IPR000644">
    <property type="entry name" value="CBS_dom"/>
</dbReference>
<dbReference type="PROSITE" id="PS51371">
    <property type="entry name" value="CBS"/>
    <property type="match status" value="1"/>
</dbReference>
<organism evidence="2">
    <name type="scientific">marine sediment metagenome</name>
    <dbReference type="NCBI Taxonomy" id="412755"/>
    <lineage>
        <taxon>unclassified sequences</taxon>
        <taxon>metagenomes</taxon>
        <taxon>ecological metagenomes</taxon>
    </lineage>
</organism>
<dbReference type="InterPro" id="IPR046342">
    <property type="entry name" value="CBS_dom_sf"/>
</dbReference>
<reference evidence="2" key="1">
    <citation type="journal article" date="2015" name="Nature">
        <title>Complex archaea that bridge the gap between prokaryotes and eukaryotes.</title>
        <authorList>
            <person name="Spang A."/>
            <person name="Saw J.H."/>
            <person name="Jorgensen S.L."/>
            <person name="Zaremba-Niedzwiedzka K."/>
            <person name="Martijn J."/>
            <person name="Lind A.E."/>
            <person name="van Eijk R."/>
            <person name="Schleper C."/>
            <person name="Guy L."/>
            <person name="Ettema T.J."/>
        </authorList>
    </citation>
    <scope>NUCLEOTIDE SEQUENCE</scope>
</reference>
<name>A0A0F8WRG7_9ZZZZ</name>
<dbReference type="EMBL" id="LAZR01067778">
    <property type="protein sequence ID" value="KKK50915.1"/>
    <property type="molecule type" value="Genomic_DNA"/>
</dbReference>
<evidence type="ECO:0000259" key="1">
    <source>
        <dbReference type="PROSITE" id="PS51371"/>
    </source>
</evidence>
<sequence>DIARLLEEKRIKRVPVVENGRVVGIVSRGNLMQVLASTPRVTLDPSISNREKREIVMGALAQVPGLNPAHLNVVVEGDRVDVWGLADSDAVEKAASVALDNIDGLGEVSINLGRIPNYAWGI</sequence>
<dbReference type="Gene3D" id="3.10.580.10">
    <property type="entry name" value="CBS-domain"/>
    <property type="match status" value="1"/>
</dbReference>
<feature type="non-terminal residue" evidence="2">
    <location>
        <position position="1"/>
    </location>
</feature>
<comment type="caution">
    <text evidence="2">The sequence shown here is derived from an EMBL/GenBank/DDBJ whole genome shotgun (WGS) entry which is preliminary data.</text>
</comment>
<feature type="domain" description="CBS" evidence="1">
    <location>
        <begin position="1"/>
        <end position="43"/>
    </location>
</feature>